<keyword evidence="3 5" id="KW-1133">Transmembrane helix</keyword>
<protein>
    <submittedName>
        <fullName evidence="7">ABC transporter permease</fullName>
    </submittedName>
</protein>
<keyword evidence="2 5" id="KW-0812">Transmembrane</keyword>
<dbReference type="RefSeq" id="WP_038089648.1">
    <property type="nucleotide sequence ID" value="NZ_JQSG02000002.1"/>
</dbReference>
<keyword evidence="4 5" id="KW-0472">Membrane</keyword>
<gene>
    <name evidence="7" type="ORF">Thpro_020917</name>
</gene>
<evidence type="ECO:0000259" key="6">
    <source>
        <dbReference type="PROSITE" id="PS51012"/>
    </source>
</evidence>
<comment type="caution">
    <text evidence="7">The sequence shown here is derived from an EMBL/GenBank/DDBJ whole genome shotgun (WGS) entry which is preliminary data.</text>
</comment>
<name>A0A1A6C5M7_9GAMM</name>
<feature type="domain" description="ABC transmembrane type-2" evidence="6">
    <location>
        <begin position="107"/>
        <end position="332"/>
    </location>
</feature>
<dbReference type="Proteomes" id="UP000029273">
    <property type="component" value="Unassembled WGS sequence"/>
</dbReference>
<dbReference type="InterPro" id="IPR013525">
    <property type="entry name" value="ABC2_TM"/>
</dbReference>
<dbReference type="PANTHER" id="PTHR43027">
    <property type="entry name" value="DOXORUBICIN RESISTANCE ABC TRANSPORTER PERMEASE PROTEIN DRRC-RELATED"/>
    <property type="match status" value="1"/>
</dbReference>
<dbReference type="EMBL" id="JQSG02000002">
    <property type="protein sequence ID" value="OBS09867.1"/>
    <property type="molecule type" value="Genomic_DNA"/>
</dbReference>
<evidence type="ECO:0000313" key="7">
    <source>
        <dbReference type="EMBL" id="OBS09867.1"/>
    </source>
</evidence>
<keyword evidence="8" id="KW-1185">Reference proteome</keyword>
<sequence length="332" mass="36804">MFARIFAVIQARNLEFLRDRAALAWNFALPLFVVLGFAFAYSGNTLSTYKVGVYGPHADSGFFATRYIRFVPVHTLDQGIAWVGHQKLDMFVDPGDKRYWINDSSPKGYLLARILAGSEAQAGEYRQATVKGRQIGYVDWLIPGVLGMNMMFSALFGVGYVIVRYRRNGVLKRLKATPLAAFEFLAAQVLSRLWLMLIVTAIIFFGLKLMLGFPVMGSYLDLLLVFLLGSACLISLGMLVAARIRSEELAGGLLNAITWPMMFLSGVWFSLAGLNPWMQKFALIFPLTHIIDAARAIMLDGDGLAAIAPHLITLAVMTAVFLAIGARSFRWE</sequence>
<feature type="transmembrane region" description="Helical" evidence="5">
    <location>
        <begin position="307"/>
        <end position="326"/>
    </location>
</feature>
<proteinExistence type="predicted"/>
<feature type="transmembrane region" description="Helical" evidence="5">
    <location>
        <begin position="140"/>
        <end position="163"/>
    </location>
</feature>
<dbReference type="OrthoDB" id="8988363at2"/>
<dbReference type="InterPro" id="IPR047817">
    <property type="entry name" value="ABC2_TM_bact-type"/>
</dbReference>
<dbReference type="InterPro" id="IPR052902">
    <property type="entry name" value="ABC-2_transporter"/>
</dbReference>
<dbReference type="GO" id="GO:0016020">
    <property type="term" value="C:membrane"/>
    <property type="evidence" value="ECO:0007669"/>
    <property type="project" value="UniProtKB-SubCell"/>
</dbReference>
<comment type="subcellular location">
    <subcellularLocation>
        <location evidence="1">Membrane</location>
        <topology evidence="1">Multi-pass membrane protein</topology>
    </subcellularLocation>
</comment>
<dbReference type="GO" id="GO:0140359">
    <property type="term" value="F:ABC-type transporter activity"/>
    <property type="evidence" value="ECO:0007669"/>
    <property type="project" value="InterPro"/>
</dbReference>
<dbReference type="PANTHER" id="PTHR43027:SF2">
    <property type="entry name" value="TRANSPORT PERMEASE PROTEIN"/>
    <property type="match status" value="1"/>
</dbReference>
<evidence type="ECO:0000313" key="8">
    <source>
        <dbReference type="Proteomes" id="UP000029273"/>
    </source>
</evidence>
<dbReference type="PROSITE" id="PS51012">
    <property type="entry name" value="ABC_TM2"/>
    <property type="match status" value="1"/>
</dbReference>
<feature type="transmembrane region" description="Helical" evidence="5">
    <location>
        <begin position="21"/>
        <end position="41"/>
    </location>
</feature>
<evidence type="ECO:0000256" key="1">
    <source>
        <dbReference type="ARBA" id="ARBA00004141"/>
    </source>
</evidence>
<dbReference type="STRING" id="160660.BJI67_05510"/>
<dbReference type="AlphaFoldDB" id="A0A1A6C5M7"/>
<feature type="transmembrane region" description="Helical" evidence="5">
    <location>
        <begin position="253"/>
        <end position="271"/>
    </location>
</feature>
<dbReference type="Pfam" id="PF12698">
    <property type="entry name" value="ABC2_membrane_3"/>
    <property type="match status" value="1"/>
</dbReference>
<feature type="transmembrane region" description="Helical" evidence="5">
    <location>
        <begin position="219"/>
        <end position="241"/>
    </location>
</feature>
<evidence type="ECO:0000256" key="2">
    <source>
        <dbReference type="ARBA" id="ARBA00022692"/>
    </source>
</evidence>
<feature type="transmembrane region" description="Helical" evidence="5">
    <location>
        <begin position="184"/>
        <end position="207"/>
    </location>
</feature>
<evidence type="ECO:0000256" key="4">
    <source>
        <dbReference type="ARBA" id="ARBA00023136"/>
    </source>
</evidence>
<evidence type="ECO:0000256" key="5">
    <source>
        <dbReference type="SAM" id="Phobius"/>
    </source>
</evidence>
<reference evidence="7 8" key="1">
    <citation type="journal article" date="2014" name="Genome Announc.">
        <title>Draft Genome Sequence of the Iron-Oxidizing, Acidophilic, and Halotolerant 'Thiobacillus prosperus' Type Strain DSM 5130.</title>
        <authorList>
            <person name="Ossandon F.J."/>
            <person name="Cardenas J.P."/>
            <person name="Corbett M."/>
            <person name="Quatrini R."/>
            <person name="Holmes D.S."/>
            <person name="Watkin E."/>
        </authorList>
    </citation>
    <scope>NUCLEOTIDE SEQUENCE [LARGE SCALE GENOMIC DNA]</scope>
    <source>
        <strain evidence="7 8">DSM 5130</strain>
    </source>
</reference>
<organism evidence="7 8">
    <name type="scientific">Acidihalobacter prosperus</name>
    <dbReference type="NCBI Taxonomy" id="160660"/>
    <lineage>
        <taxon>Bacteria</taxon>
        <taxon>Pseudomonadati</taxon>
        <taxon>Pseudomonadota</taxon>
        <taxon>Gammaproteobacteria</taxon>
        <taxon>Chromatiales</taxon>
        <taxon>Ectothiorhodospiraceae</taxon>
        <taxon>Acidihalobacter</taxon>
    </lineage>
</organism>
<evidence type="ECO:0000256" key="3">
    <source>
        <dbReference type="ARBA" id="ARBA00022989"/>
    </source>
</evidence>
<accession>A0A1A6C5M7</accession>